<reference evidence="2 3" key="1">
    <citation type="journal article" date="2020" name="Genomics">
        <title>Complete, high-quality genomes from long-read metagenomic sequencing of two wolf lichen thalli reveals enigmatic genome architecture.</title>
        <authorList>
            <person name="McKenzie S.K."/>
            <person name="Walston R.F."/>
            <person name="Allen J.L."/>
        </authorList>
    </citation>
    <scope>NUCLEOTIDE SEQUENCE [LARGE SCALE GENOMIC DNA]</scope>
    <source>
        <strain evidence="2">WasteWater1</strain>
    </source>
</reference>
<keyword evidence="3" id="KW-1185">Reference proteome</keyword>
<organism evidence="2 3">
    <name type="scientific">Letharia lupina</name>
    <dbReference type="NCBI Taxonomy" id="560253"/>
    <lineage>
        <taxon>Eukaryota</taxon>
        <taxon>Fungi</taxon>
        <taxon>Dikarya</taxon>
        <taxon>Ascomycota</taxon>
        <taxon>Pezizomycotina</taxon>
        <taxon>Lecanoromycetes</taxon>
        <taxon>OSLEUM clade</taxon>
        <taxon>Lecanoromycetidae</taxon>
        <taxon>Lecanorales</taxon>
        <taxon>Lecanorineae</taxon>
        <taxon>Parmeliaceae</taxon>
        <taxon>Letharia</taxon>
    </lineage>
</organism>
<comment type="caution">
    <text evidence="2">The sequence shown here is derived from an EMBL/GenBank/DDBJ whole genome shotgun (WGS) entry which is preliminary data.</text>
</comment>
<dbReference type="AlphaFoldDB" id="A0A8H6FKA3"/>
<protein>
    <submittedName>
        <fullName evidence="2">Uncharacterized protein</fullName>
    </submittedName>
</protein>
<evidence type="ECO:0000313" key="3">
    <source>
        <dbReference type="Proteomes" id="UP000593566"/>
    </source>
</evidence>
<name>A0A8H6FKA3_9LECA</name>
<gene>
    <name evidence="2" type="ORF">HO133_004450</name>
</gene>
<dbReference type="RefSeq" id="XP_037157368.1">
    <property type="nucleotide sequence ID" value="XM_037295367.1"/>
</dbReference>
<evidence type="ECO:0000313" key="2">
    <source>
        <dbReference type="EMBL" id="KAF6230111.1"/>
    </source>
</evidence>
<evidence type="ECO:0000256" key="1">
    <source>
        <dbReference type="SAM" id="MobiDB-lite"/>
    </source>
</evidence>
<dbReference type="EMBL" id="JACCJB010000002">
    <property type="protein sequence ID" value="KAF6230111.1"/>
    <property type="molecule type" value="Genomic_DNA"/>
</dbReference>
<dbReference type="GeneID" id="59332858"/>
<proteinExistence type="predicted"/>
<sequence length="318" mass="35392">MPPKKAQTKDFVVDKSTEAGAKPAAESKEEPSTSKSNGTSKKRKAPAASGPNKVPRRSARSTPSAPVDVVKMLHFLLSPTSLDLCRPKDEIEDLQARGAETKTYSTSTFTPFEELVCAVILSRPIGHMLGLRSIRTIFNAPYEFTTPKKIREAGNEGCREALDKARTQHRQRTAEELVLLADAVVNSLGYGDEDVSLERVREESEHDYEREREMLRKNVKGLGKTGLDIFARRIQGVWPKVYPFVDQRTLAAAEKLGLPGSAEEMSDMLDEHWKKLDVKDIEAKDEEEKKRKAFVRILERAVGADLEGNIDSVKSEAA</sequence>
<dbReference type="Proteomes" id="UP000593566">
    <property type="component" value="Unassembled WGS sequence"/>
</dbReference>
<feature type="compositionally biased region" description="Basic and acidic residues" evidence="1">
    <location>
        <begin position="7"/>
        <end position="17"/>
    </location>
</feature>
<feature type="region of interest" description="Disordered" evidence="1">
    <location>
        <begin position="1"/>
        <end position="65"/>
    </location>
</feature>
<accession>A0A8H6FKA3</accession>